<sequence length="116" mass="12832">MNNPRRGEVWLVNFDPTIGSEIKKTRTAVVVSLDTIGRLPLRIVVPITGWQDAFSKSPWLVPLKRSVTNGLRKESAADCFQMKSVSEERFSKKIGSLSENELDGICTAIQICIGAI</sequence>
<comment type="caution">
    <text evidence="2">The sequence shown here is derived from an EMBL/GenBank/DDBJ whole genome shotgun (WGS) entry which is preliminary data.</text>
</comment>
<dbReference type="InterPro" id="IPR003477">
    <property type="entry name" value="PemK-like"/>
</dbReference>
<organism evidence="2 3">
    <name type="scientific">Teretinema zuelzerae</name>
    <dbReference type="NCBI Taxonomy" id="156"/>
    <lineage>
        <taxon>Bacteria</taxon>
        <taxon>Pseudomonadati</taxon>
        <taxon>Spirochaetota</taxon>
        <taxon>Spirochaetia</taxon>
        <taxon>Spirochaetales</taxon>
        <taxon>Treponemataceae</taxon>
        <taxon>Teretinema</taxon>
    </lineage>
</organism>
<dbReference type="GO" id="GO:0016787">
    <property type="term" value="F:hydrolase activity"/>
    <property type="evidence" value="ECO:0007669"/>
    <property type="project" value="UniProtKB-KW"/>
</dbReference>
<keyword evidence="1" id="KW-0255">Endonuclease</keyword>
<dbReference type="PANTHER" id="PTHR33988:SF2">
    <property type="entry name" value="ENDORIBONUCLEASE MAZF"/>
    <property type="match status" value="1"/>
</dbReference>
<evidence type="ECO:0000256" key="1">
    <source>
        <dbReference type="PIRNR" id="PIRNR033490"/>
    </source>
</evidence>
<dbReference type="EC" id="3.1.-.-" evidence="1"/>
<keyword evidence="1" id="KW-0540">Nuclease</keyword>
<dbReference type="GO" id="GO:0006402">
    <property type="term" value="P:mRNA catabolic process"/>
    <property type="evidence" value="ECO:0007669"/>
    <property type="project" value="TreeGrafter"/>
</dbReference>
<proteinExistence type="inferred from homology"/>
<protein>
    <recommendedName>
        <fullName evidence="1">mRNA interferase</fullName>
        <ecNumber evidence="1">3.1.-.-</ecNumber>
    </recommendedName>
</protein>
<dbReference type="GO" id="GO:0016075">
    <property type="term" value="P:rRNA catabolic process"/>
    <property type="evidence" value="ECO:0007669"/>
    <property type="project" value="TreeGrafter"/>
</dbReference>
<dbReference type="GO" id="GO:0003677">
    <property type="term" value="F:DNA binding"/>
    <property type="evidence" value="ECO:0007669"/>
    <property type="project" value="InterPro"/>
</dbReference>
<dbReference type="InterPro" id="IPR011067">
    <property type="entry name" value="Plasmid_toxin/cell-grow_inhib"/>
</dbReference>
<accession>A0AAE3EI91</accession>
<keyword evidence="1" id="KW-0378">Hydrolase</keyword>
<comment type="similarity">
    <text evidence="1">Belongs to the PemK/MazF family.</text>
</comment>
<dbReference type="PANTHER" id="PTHR33988">
    <property type="entry name" value="ENDORIBONUCLEASE MAZF-RELATED"/>
    <property type="match status" value="1"/>
</dbReference>
<dbReference type="EMBL" id="JAINWA010000003">
    <property type="protein sequence ID" value="MCD1655505.1"/>
    <property type="molecule type" value="Genomic_DNA"/>
</dbReference>
<evidence type="ECO:0000313" key="3">
    <source>
        <dbReference type="Proteomes" id="UP001198163"/>
    </source>
</evidence>
<dbReference type="Pfam" id="PF02452">
    <property type="entry name" value="PemK_toxin"/>
    <property type="match status" value="1"/>
</dbReference>
<dbReference type="SUPFAM" id="SSF50118">
    <property type="entry name" value="Cell growth inhibitor/plasmid maintenance toxic component"/>
    <property type="match status" value="1"/>
</dbReference>
<dbReference type="Gene3D" id="2.30.30.110">
    <property type="match status" value="1"/>
</dbReference>
<dbReference type="AlphaFoldDB" id="A0AAE3EI91"/>
<keyword evidence="3" id="KW-1185">Reference proteome</keyword>
<gene>
    <name evidence="2" type="ORF">K7J14_12450</name>
</gene>
<dbReference type="GO" id="GO:0004521">
    <property type="term" value="F:RNA endonuclease activity"/>
    <property type="evidence" value="ECO:0007669"/>
    <property type="project" value="TreeGrafter"/>
</dbReference>
<reference evidence="2" key="1">
    <citation type="submission" date="2021-08" db="EMBL/GenBank/DDBJ databases">
        <title>Comparative analyses of Brucepasteria parasyntrophica and Teretinema zuelzerae.</title>
        <authorList>
            <person name="Song Y."/>
            <person name="Brune A."/>
        </authorList>
    </citation>
    <scope>NUCLEOTIDE SEQUENCE</scope>
    <source>
        <strain evidence="2">DSM 1903</strain>
    </source>
</reference>
<comment type="function">
    <text evidence="1">Toxic component of a type II toxin-antitoxin (TA) system.</text>
</comment>
<dbReference type="Proteomes" id="UP001198163">
    <property type="component" value="Unassembled WGS sequence"/>
</dbReference>
<evidence type="ECO:0000313" key="2">
    <source>
        <dbReference type="EMBL" id="MCD1655505.1"/>
    </source>
</evidence>
<dbReference type="RefSeq" id="WP_230756792.1">
    <property type="nucleotide sequence ID" value="NZ_JAINWA010000003.1"/>
</dbReference>
<dbReference type="PIRSF" id="PIRSF033490">
    <property type="entry name" value="MazF"/>
    <property type="match status" value="1"/>
</dbReference>
<name>A0AAE3EI91_9SPIR</name>